<sequence length="82" mass="9267">MSRKTMDESNELMTTQPFNVAFGKHEVSSIEEKILTTIGGTLQKQTTNKASISHDLQNVAYIEVNCNEIGKKNDKRRVLNKI</sequence>
<protein>
    <submittedName>
        <fullName evidence="1">Uncharacterized protein</fullName>
    </submittedName>
</protein>
<evidence type="ECO:0000313" key="1">
    <source>
        <dbReference type="EMBL" id="VEH14651.1"/>
    </source>
</evidence>
<organism evidence="1 2">
    <name type="scientific">Segatella oris</name>
    <dbReference type="NCBI Taxonomy" id="28135"/>
    <lineage>
        <taxon>Bacteria</taxon>
        <taxon>Pseudomonadati</taxon>
        <taxon>Bacteroidota</taxon>
        <taxon>Bacteroidia</taxon>
        <taxon>Bacteroidales</taxon>
        <taxon>Prevotellaceae</taxon>
        <taxon>Segatella</taxon>
    </lineage>
</organism>
<dbReference type="EMBL" id="LR134384">
    <property type="protein sequence ID" value="VEH14651.1"/>
    <property type="molecule type" value="Genomic_DNA"/>
</dbReference>
<dbReference type="GeneID" id="85011527"/>
<proteinExistence type="predicted"/>
<reference evidence="1 2" key="1">
    <citation type="submission" date="2018-12" db="EMBL/GenBank/DDBJ databases">
        <authorList>
            <consortium name="Pathogen Informatics"/>
        </authorList>
    </citation>
    <scope>NUCLEOTIDE SEQUENCE [LARGE SCALE GENOMIC DNA]</scope>
    <source>
        <strain evidence="1 2">NCTC13071</strain>
    </source>
</reference>
<evidence type="ECO:0000313" key="2">
    <source>
        <dbReference type="Proteomes" id="UP000274578"/>
    </source>
</evidence>
<dbReference type="KEGG" id="poc:NCTC13071_00631"/>
<name>A0A448L3W0_9BACT</name>
<dbReference type="Proteomes" id="UP000274578">
    <property type="component" value="Chromosome 1"/>
</dbReference>
<dbReference type="RefSeq" id="WP_025879663.1">
    <property type="nucleotide sequence ID" value="NZ_LR134384.1"/>
</dbReference>
<accession>A0A448L3W0</accession>
<gene>
    <name evidence="1" type="ORF">NCTC13071_00631</name>
</gene>
<dbReference type="AlphaFoldDB" id="A0A448L3W0"/>